<comment type="caution">
    <text evidence="1">The sequence shown here is derived from an EMBL/GenBank/DDBJ whole genome shotgun (WGS) entry which is preliminary data.</text>
</comment>
<proteinExistence type="predicted"/>
<dbReference type="EMBL" id="BKCJ011408156">
    <property type="protein sequence ID" value="GFD30853.1"/>
    <property type="molecule type" value="Genomic_DNA"/>
</dbReference>
<reference evidence="1" key="1">
    <citation type="journal article" date="2019" name="Sci. Rep.">
        <title>Draft genome of Tanacetum cinerariifolium, the natural source of mosquito coil.</title>
        <authorList>
            <person name="Yamashiro T."/>
            <person name="Shiraishi A."/>
            <person name="Satake H."/>
            <person name="Nakayama K."/>
        </authorList>
    </citation>
    <scope>NUCLEOTIDE SEQUENCE</scope>
</reference>
<organism evidence="1">
    <name type="scientific">Tanacetum cinerariifolium</name>
    <name type="common">Dalmatian daisy</name>
    <name type="synonym">Chrysanthemum cinerariifolium</name>
    <dbReference type="NCBI Taxonomy" id="118510"/>
    <lineage>
        <taxon>Eukaryota</taxon>
        <taxon>Viridiplantae</taxon>
        <taxon>Streptophyta</taxon>
        <taxon>Embryophyta</taxon>
        <taxon>Tracheophyta</taxon>
        <taxon>Spermatophyta</taxon>
        <taxon>Magnoliopsida</taxon>
        <taxon>eudicotyledons</taxon>
        <taxon>Gunneridae</taxon>
        <taxon>Pentapetalae</taxon>
        <taxon>asterids</taxon>
        <taxon>campanulids</taxon>
        <taxon>Asterales</taxon>
        <taxon>Asteraceae</taxon>
        <taxon>Asteroideae</taxon>
        <taxon>Anthemideae</taxon>
        <taxon>Anthemidinae</taxon>
        <taxon>Tanacetum</taxon>
    </lineage>
</organism>
<gene>
    <name evidence="1" type="ORF">Tci_901076</name>
    <name evidence="2" type="ORF">Tci_902822</name>
</gene>
<evidence type="ECO:0000313" key="2">
    <source>
        <dbReference type="EMBL" id="GFD30853.1"/>
    </source>
</evidence>
<feature type="non-terminal residue" evidence="1">
    <location>
        <position position="111"/>
    </location>
</feature>
<evidence type="ECO:0000313" key="1">
    <source>
        <dbReference type="EMBL" id="GFD29107.1"/>
    </source>
</evidence>
<feature type="non-terminal residue" evidence="1">
    <location>
        <position position="1"/>
    </location>
</feature>
<dbReference type="EMBL" id="BKCJ011391693">
    <property type="protein sequence ID" value="GFD29107.1"/>
    <property type="molecule type" value="Genomic_DNA"/>
</dbReference>
<dbReference type="AlphaFoldDB" id="A0A699V230"/>
<protein>
    <recommendedName>
        <fullName evidence="3">Reverse transcriptase domain-containing protein</fullName>
    </recommendedName>
</protein>
<name>A0A699V230_TANCI</name>
<accession>A0A699V230</accession>
<evidence type="ECO:0008006" key="3">
    <source>
        <dbReference type="Google" id="ProtNLM"/>
    </source>
</evidence>
<sequence length="111" mass="12563">NLEEKQLEEEQAVKAQSWKLPVFYNNDDDEEGYNSLNDNIIPELPPYSAVTPSEPVDSLIMEDEHLDTIPATELDEFIKSCVENLVSNPSEFKGENFHNSLPGFTTFSNVL</sequence>